<dbReference type="GO" id="GO:0044716">
    <property type="term" value="F:8-oxo-GDP phosphatase activity"/>
    <property type="evidence" value="ECO:0007669"/>
    <property type="project" value="TreeGrafter"/>
</dbReference>
<keyword evidence="20" id="KW-1185">Reference proteome</keyword>
<evidence type="ECO:0000256" key="14">
    <source>
        <dbReference type="ARBA" id="ARBA00041592"/>
    </source>
</evidence>
<dbReference type="PROSITE" id="PS51462">
    <property type="entry name" value="NUDIX"/>
    <property type="match status" value="1"/>
</dbReference>
<dbReference type="PRINTS" id="PR00502">
    <property type="entry name" value="NUDIXFAMILY"/>
</dbReference>
<comment type="caution">
    <text evidence="19">The sequence shown here is derived from an EMBL/GenBank/DDBJ whole genome shotgun (WGS) entry which is preliminary data.</text>
</comment>
<dbReference type="GO" id="GO:0044715">
    <property type="term" value="F:8-oxo-dGDP phosphatase activity"/>
    <property type="evidence" value="ECO:0007669"/>
    <property type="project" value="TreeGrafter"/>
</dbReference>
<comment type="catalytic activity">
    <reaction evidence="11">
        <text>8-oxo-GTP + H2O = 8-oxo-GMP + diphosphate + H(+)</text>
        <dbReference type="Rhea" id="RHEA:67616"/>
        <dbReference type="ChEBI" id="CHEBI:15377"/>
        <dbReference type="ChEBI" id="CHEBI:15378"/>
        <dbReference type="ChEBI" id="CHEBI:33019"/>
        <dbReference type="ChEBI" id="CHEBI:143553"/>
        <dbReference type="ChEBI" id="CHEBI:145694"/>
    </reaction>
</comment>
<dbReference type="Gene3D" id="3.90.79.10">
    <property type="entry name" value="Nucleoside Triphosphate Pyrophosphohydrolase"/>
    <property type="match status" value="1"/>
</dbReference>
<sequence length="136" mass="14805">MENIPTLLTVVAAAFERPDGRWLMHKRPADKHHGGLWEFPGGKVESGETPVNALIREITEELGVAIDCANAVPIGFAESGSEGVIPPIVILLYRLNEWIGEPVALEGGAVGWFTPAQMARLDKPPLDCSLVDRLFH</sequence>
<evidence type="ECO:0000313" key="19">
    <source>
        <dbReference type="EMBL" id="MXO57204.1"/>
    </source>
</evidence>
<dbReference type="OrthoDB" id="9810648at2"/>
<comment type="similarity">
    <text evidence="2 17">Belongs to the Nudix hydrolase family.</text>
</comment>
<evidence type="ECO:0000256" key="8">
    <source>
        <dbReference type="ARBA" id="ARBA00022842"/>
    </source>
</evidence>
<keyword evidence="9" id="KW-0234">DNA repair</keyword>
<evidence type="ECO:0000256" key="13">
    <source>
        <dbReference type="ARBA" id="ARBA00040794"/>
    </source>
</evidence>
<evidence type="ECO:0000256" key="4">
    <source>
        <dbReference type="ARBA" id="ARBA00022705"/>
    </source>
</evidence>
<dbReference type="InterPro" id="IPR020084">
    <property type="entry name" value="NUDIX_hydrolase_CS"/>
</dbReference>
<comment type="cofactor">
    <cofactor evidence="1">
        <name>Mg(2+)</name>
        <dbReference type="ChEBI" id="CHEBI:18420"/>
    </cofactor>
</comment>
<gene>
    <name evidence="19" type="ORF">GRI36_09950</name>
</gene>
<organism evidence="19 20">
    <name type="scientific">Pontixanthobacter gangjinensis</name>
    <dbReference type="NCBI Taxonomy" id="1028742"/>
    <lineage>
        <taxon>Bacteria</taxon>
        <taxon>Pseudomonadati</taxon>
        <taxon>Pseudomonadota</taxon>
        <taxon>Alphaproteobacteria</taxon>
        <taxon>Sphingomonadales</taxon>
        <taxon>Erythrobacteraceae</taxon>
        <taxon>Pontixanthobacter</taxon>
    </lineage>
</organism>
<dbReference type="CDD" id="cd03425">
    <property type="entry name" value="NUDIX_MutT_NudA_like"/>
    <property type="match status" value="1"/>
</dbReference>
<dbReference type="InterPro" id="IPR015797">
    <property type="entry name" value="NUDIX_hydrolase-like_dom_sf"/>
</dbReference>
<evidence type="ECO:0000256" key="17">
    <source>
        <dbReference type="RuleBase" id="RU003476"/>
    </source>
</evidence>
<dbReference type="SUPFAM" id="SSF55811">
    <property type="entry name" value="Nudix"/>
    <property type="match status" value="1"/>
</dbReference>
<keyword evidence="7 17" id="KW-0378">Hydrolase</keyword>
<evidence type="ECO:0000259" key="18">
    <source>
        <dbReference type="PROSITE" id="PS51462"/>
    </source>
</evidence>
<accession>A0A6I4SNB2</accession>
<dbReference type="PROSITE" id="PS00893">
    <property type="entry name" value="NUDIX_BOX"/>
    <property type="match status" value="1"/>
</dbReference>
<evidence type="ECO:0000256" key="12">
    <source>
        <dbReference type="ARBA" id="ARBA00038905"/>
    </source>
</evidence>
<evidence type="ECO:0000256" key="7">
    <source>
        <dbReference type="ARBA" id="ARBA00022801"/>
    </source>
</evidence>
<dbReference type="EMBL" id="WTYS01000001">
    <property type="protein sequence ID" value="MXO57204.1"/>
    <property type="molecule type" value="Genomic_DNA"/>
</dbReference>
<dbReference type="Proteomes" id="UP000468943">
    <property type="component" value="Unassembled WGS sequence"/>
</dbReference>
<evidence type="ECO:0000313" key="20">
    <source>
        <dbReference type="Proteomes" id="UP000468943"/>
    </source>
</evidence>
<evidence type="ECO:0000256" key="2">
    <source>
        <dbReference type="ARBA" id="ARBA00005582"/>
    </source>
</evidence>
<dbReference type="EC" id="3.6.1.55" evidence="12"/>
<evidence type="ECO:0000256" key="6">
    <source>
        <dbReference type="ARBA" id="ARBA00022763"/>
    </source>
</evidence>
<dbReference type="PANTHER" id="PTHR47707:SF1">
    <property type="entry name" value="NUDIX HYDROLASE FAMILY PROTEIN"/>
    <property type="match status" value="1"/>
</dbReference>
<dbReference type="GO" id="GO:0006281">
    <property type="term" value="P:DNA repair"/>
    <property type="evidence" value="ECO:0007669"/>
    <property type="project" value="UniProtKB-KW"/>
</dbReference>
<keyword evidence="5" id="KW-0479">Metal-binding</keyword>
<dbReference type="GO" id="GO:0006260">
    <property type="term" value="P:DNA replication"/>
    <property type="evidence" value="ECO:0007669"/>
    <property type="project" value="UniProtKB-KW"/>
</dbReference>
<evidence type="ECO:0000256" key="16">
    <source>
        <dbReference type="ARBA" id="ARBA00042798"/>
    </source>
</evidence>
<name>A0A6I4SNB2_9SPHN</name>
<comment type="catalytic activity">
    <reaction evidence="10">
        <text>8-oxo-dGTP + H2O = 8-oxo-dGMP + diphosphate + H(+)</text>
        <dbReference type="Rhea" id="RHEA:31575"/>
        <dbReference type="ChEBI" id="CHEBI:15377"/>
        <dbReference type="ChEBI" id="CHEBI:15378"/>
        <dbReference type="ChEBI" id="CHEBI:33019"/>
        <dbReference type="ChEBI" id="CHEBI:63224"/>
        <dbReference type="ChEBI" id="CHEBI:77896"/>
        <dbReference type="EC" id="3.6.1.55"/>
    </reaction>
</comment>
<proteinExistence type="inferred from homology"/>
<evidence type="ECO:0000256" key="9">
    <source>
        <dbReference type="ARBA" id="ARBA00023204"/>
    </source>
</evidence>
<dbReference type="GO" id="GO:0008413">
    <property type="term" value="F:8-oxo-7,8-dihydroguanosine triphosphate pyrophosphatase activity"/>
    <property type="evidence" value="ECO:0007669"/>
    <property type="project" value="TreeGrafter"/>
</dbReference>
<dbReference type="InterPro" id="IPR000086">
    <property type="entry name" value="NUDIX_hydrolase_dom"/>
</dbReference>
<dbReference type="InterPro" id="IPR020476">
    <property type="entry name" value="Nudix_hydrolase"/>
</dbReference>
<dbReference type="GO" id="GO:0046872">
    <property type="term" value="F:metal ion binding"/>
    <property type="evidence" value="ECO:0007669"/>
    <property type="project" value="UniProtKB-KW"/>
</dbReference>
<dbReference type="GO" id="GO:0035539">
    <property type="term" value="F:8-oxo-7,8-dihydrodeoxyguanosine triphosphate pyrophosphatase activity"/>
    <property type="evidence" value="ECO:0007669"/>
    <property type="project" value="UniProtKB-EC"/>
</dbReference>
<keyword evidence="6" id="KW-0227">DNA damage</keyword>
<reference evidence="19 20" key="1">
    <citation type="submission" date="2019-12" db="EMBL/GenBank/DDBJ databases">
        <title>Genomic-based taxomic classification of the family Erythrobacteraceae.</title>
        <authorList>
            <person name="Xu L."/>
        </authorList>
    </citation>
    <scope>NUCLEOTIDE SEQUENCE [LARGE SCALE GENOMIC DNA]</scope>
    <source>
        <strain evidence="19 20">JCM 17802</strain>
    </source>
</reference>
<evidence type="ECO:0000256" key="1">
    <source>
        <dbReference type="ARBA" id="ARBA00001946"/>
    </source>
</evidence>
<evidence type="ECO:0000256" key="10">
    <source>
        <dbReference type="ARBA" id="ARBA00035861"/>
    </source>
</evidence>
<evidence type="ECO:0000256" key="15">
    <source>
        <dbReference type="ARBA" id="ARBA00041979"/>
    </source>
</evidence>
<evidence type="ECO:0000256" key="11">
    <source>
        <dbReference type="ARBA" id="ARBA00036904"/>
    </source>
</evidence>
<evidence type="ECO:0000256" key="3">
    <source>
        <dbReference type="ARBA" id="ARBA00022457"/>
    </source>
</evidence>
<dbReference type="AlphaFoldDB" id="A0A6I4SNB2"/>
<feature type="domain" description="Nudix hydrolase" evidence="18">
    <location>
        <begin position="5"/>
        <end position="134"/>
    </location>
</feature>
<evidence type="ECO:0000256" key="5">
    <source>
        <dbReference type="ARBA" id="ARBA00022723"/>
    </source>
</evidence>
<keyword evidence="3" id="KW-0515">Mutator protein</keyword>
<protein>
    <recommendedName>
        <fullName evidence="13">8-oxo-dGTP diphosphatase</fullName>
        <ecNumber evidence="12">3.6.1.55</ecNumber>
    </recommendedName>
    <alternativeName>
        <fullName evidence="16">7,8-dihydro-8-oxoguanine-triphosphatase</fullName>
    </alternativeName>
    <alternativeName>
        <fullName evidence="15">Mutator protein MutT</fullName>
    </alternativeName>
    <alternativeName>
        <fullName evidence="14">dGTP pyrophosphohydrolase</fullName>
    </alternativeName>
</protein>
<keyword evidence="8" id="KW-0460">Magnesium</keyword>
<dbReference type="InterPro" id="IPR047127">
    <property type="entry name" value="MutT-like"/>
</dbReference>
<dbReference type="PANTHER" id="PTHR47707">
    <property type="entry name" value="8-OXO-DGTP DIPHOSPHATASE"/>
    <property type="match status" value="1"/>
</dbReference>
<keyword evidence="4" id="KW-0235">DNA replication</keyword>
<dbReference type="Pfam" id="PF00293">
    <property type="entry name" value="NUDIX"/>
    <property type="match status" value="1"/>
</dbReference>